<feature type="region of interest" description="Disordered" evidence="6">
    <location>
        <begin position="612"/>
        <end position="687"/>
    </location>
</feature>
<feature type="compositionally biased region" description="Polar residues" evidence="6">
    <location>
        <begin position="612"/>
        <end position="631"/>
    </location>
</feature>
<reference evidence="9" key="1">
    <citation type="journal article" date="2020" name="bioRxiv">
        <title>Comparative genomics of Chlamydomonas.</title>
        <authorList>
            <person name="Craig R.J."/>
            <person name="Hasan A.R."/>
            <person name="Ness R.W."/>
            <person name="Keightley P.D."/>
        </authorList>
    </citation>
    <scope>NUCLEOTIDE SEQUENCE</scope>
    <source>
        <strain evidence="9">SAG 7.73</strain>
    </source>
</reference>
<feature type="compositionally biased region" description="Gly residues" evidence="6">
    <location>
        <begin position="97"/>
        <end position="112"/>
    </location>
</feature>
<feature type="transmembrane region" description="Helical" evidence="7">
    <location>
        <begin position="858"/>
        <end position="875"/>
    </location>
</feature>
<evidence type="ECO:0000256" key="6">
    <source>
        <dbReference type="SAM" id="MobiDB-lite"/>
    </source>
</evidence>
<comment type="caution">
    <text evidence="9">The sequence shown here is derived from an EMBL/GenBank/DDBJ whole genome shotgun (WGS) entry which is preliminary data.</text>
</comment>
<evidence type="ECO:0000313" key="10">
    <source>
        <dbReference type="Proteomes" id="UP000650467"/>
    </source>
</evidence>
<comment type="subcellular location">
    <subcellularLocation>
        <location evidence="1">Membrane</location>
        <topology evidence="1">Multi-pass membrane protein</topology>
    </subcellularLocation>
</comment>
<feature type="compositionally biased region" description="Basic and acidic residues" evidence="6">
    <location>
        <begin position="539"/>
        <end position="548"/>
    </location>
</feature>
<dbReference type="GO" id="GO:0140359">
    <property type="term" value="F:ABC-type transporter activity"/>
    <property type="evidence" value="ECO:0007669"/>
    <property type="project" value="InterPro"/>
</dbReference>
<feature type="region of interest" description="Disordered" evidence="6">
    <location>
        <begin position="404"/>
        <end position="548"/>
    </location>
</feature>
<feature type="region of interest" description="Disordered" evidence="6">
    <location>
        <begin position="250"/>
        <end position="276"/>
    </location>
</feature>
<sequence>MALLAHSFAINVVAVLHTPRYSTFKMFDHLVLLGHSGATVFMGPPKYCVRYFRTHLGYSFPPKDNPADTLLDVITGKHTLEQEDLLGHELAAAMAGGGGGGGGARGGGGGGTPPWSPLAGVGGGDGKAAAAAAASGWGSGPGSPVSARGAMQQQGRSGGVGVASSAEYLADRWRAEGARWMRRARWRSAIQEVKARNRQSRAAAVRLRNIIHGVYRQMKSADELGGSGGGGVMDGGGGAAAIAAADAAGGGLSSKRRFRGDSSTDEENEEEEAVGVGVEVGDAAGGGYWWSHAGVGRGGSPAASDSPVAVAAATAAVATARADVRVLDKPPAPKQPPQPPPPQQQQQRDAVRMLAERTVGGAAVTVVAAVPAPPIGQDRGLGSQAPVLEAGLSHSAKWDENPLFVRSVHGGGGGGGGGSGRPPPPPQQQQQQLAAGHQLSAPALSPPPPPAPPPAMPLLPPPPQVPMIRTITSPGGPAAPARLQAAADDAPVAAVAPPGATAAVPPGGASPATGAGGGGGGAAADAPAADAAAPAGPGEVRHNGDKDGKVSCAQRCARWWRPAARDSPAAAGGLPPPPPPPPPGKVYLIRHAVAAEVTAGGSAKLLLRSNASRSHAGTNPDASNTNTNTIPHPNGGGAGGGLSGDRSAHGKASGAATGKGATAESGGGGGPAAGGTDRRGTAAPRSPMRRWWREVLDARRDVQLYWLLWRCALKAGRAFAPPTVLDMLFLQAAAFIVGAIQGTGWGLAAVPSNFIMAYLVLAVLSAVTHLRTFSANRTVQRYERMSGISVAASFAAAAAVDLGWVCLAPAVFMAIYYYLVLPQAPLYLLYTVGLMVCWWSSGLAYAIATSPVPPQNQLITTVIVTLILGAFLHGFNPSIRTARGTLLEAALALSYNRWAVEAATILEYREYWSYKWNEIMVIYYNYGLCGMDQKLQPLTSDGSGEALTPVAVLAFLRSARGFGPGACDDYVLTAALVLFGLGGGMRLLAYLQLRVGSEVLQALEAVGAAANKVARRVFQRLCVCSCGCCGCSGGGGGGGGGGWCAHREGRNGGVDTSTEHSSEEPV</sequence>
<keyword evidence="5 7" id="KW-0472">Membrane</keyword>
<feature type="domain" description="ABC transporter family G" evidence="8">
    <location>
        <begin position="724"/>
        <end position="911"/>
    </location>
</feature>
<feature type="compositionally biased region" description="Pro residues" evidence="6">
    <location>
        <begin position="444"/>
        <end position="465"/>
    </location>
</feature>
<feature type="region of interest" description="Disordered" evidence="6">
    <location>
        <begin position="328"/>
        <end position="351"/>
    </location>
</feature>
<evidence type="ECO:0000256" key="4">
    <source>
        <dbReference type="ARBA" id="ARBA00022989"/>
    </source>
</evidence>
<feature type="domain" description="ABC transporter family G" evidence="8">
    <location>
        <begin position="17"/>
        <end position="82"/>
    </location>
</feature>
<feature type="compositionally biased region" description="Low complexity" evidence="6">
    <location>
        <begin position="650"/>
        <end position="664"/>
    </location>
</feature>
<dbReference type="EMBL" id="JAEHOC010000016">
    <property type="protein sequence ID" value="KAG2434753.1"/>
    <property type="molecule type" value="Genomic_DNA"/>
</dbReference>
<dbReference type="AlphaFoldDB" id="A0A835SX61"/>
<evidence type="ECO:0000256" key="5">
    <source>
        <dbReference type="ARBA" id="ARBA00023136"/>
    </source>
</evidence>
<feature type="region of interest" description="Disordered" evidence="6">
    <location>
        <begin position="563"/>
        <end position="586"/>
    </location>
</feature>
<feature type="compositionally biased region" description="Gly residues" evidence="6">
    <location>
        <begin position="634"/>
        <end position="643"/>
    </location>
</feature>
<dbReference type="InterPro" id="IPR050352">
    <property type="entry name" value="ABCG_transporters"/>
</dbReference>
<name>A0A835SX61_CHLIN</name>
<keyword evidence="4 7" id="KW-1133">Transmembrane helix</keyword>
<organism evidence="9 10">
    <name type="scientific">Chlamydomonas incerta</name>
    <dbReference type="NCBI Taxonomy" id="51695"/>
    <lineage>
        <taxon>Eukaryota</taxon>
        <taxon>Viridiplantae</taxon>
        <taxon>Chlorophyta</taxon>
        <taxon>core chlorophytes</taxon>
        <taxon>Chlorophyceae</taxon>
        <taxon>CS clade</taxon>
        <taxon>Chlamydomonadales</taxon>
        <taxon>Chlamydomonadaceae</taxon>
        <taxon>Chlamydomonas</taxon>
    </lineage>
</organism>
<dbReference type="Proteomes" id="UP000650467">
    <property type="component" value="Unassembled WGS sequence"/>
</dbReference>
<accession>A0A835SX61</accession>
<feature type="region of interest" description="Disordered" evidence="6">
    <location>
        <begin position="97"/>
        <end position="120"/>
    </location>
</feature>
<dbReference type="InterPro" id="IPR043926">
    <property type="entry name" value="ABCG_dom"/>
</dbReference>
<feature type="transmembrane region" description="Helical" evidence="7">
    <location>
        <begin position="754"/>
        <end position="773"/>
    </location>
</feature>
<dbReference type="PANTHER" id="PTHR48041">
    <property type="entry name" value="ABC TRANSPORTER G FAMILY MEMBER 28"/>
    <property type="match status" value="1"/>
</dbReference>
<dbReference type="OrthoDB" id="10518032at2759"/>
<protein>
    <recommendedName>
        <fullName evidence="8">ABC transporter family G domain-containing protein</fullName>
    </recommendedName>
</protein>
<feature type="transmembrane region" description="Helical" evidence="7">
    <location>
        <begin position="727"/>
        <end position="748"/>
    </location>
</feature>
<dbReference type="GO" id="GO:0016020">
    <property type="term" value="C:membrane"/>
    <property type="evidence" value="ECO:0007669"/>
    <property type="project" value="UniProtKB-SubCell"/>
</dbReference>
<feature type="compositionally biased region" description="Low complexity" evidence="6">
    <location>
        <begin position="132"/>
        <end position="147"/>
    </location>
</feature>
<feature type="compositionally biased region" description="Pro residues" evidence="6">
    <location>
        <begin position="330"/>
        <end position="343"/>
    </location>
</feature>
<evidence type="ECO:0000256" key="7">
    <source>
        <dbReference type="SAM" id="Phobius"/>
    </source>
</evidence>
<evidence type="ECO:0000256" key="2">
    <source>
        <dbReference type="ARBA" id="ARBA00022448"/>
    </source>
</evidence>
<keyword evidence="10" id="KW-1185">Reference proteome</keyword>
<gene>
    <name evidence="9" type="ORF">HXX76_007641</name>
</gene>
<evidence type="ECO:0000313" key="9">
    <source>
        <dbReference type="EMBL" id="KAG2434753.1"/>
    </source>
</evidence>
<keyword evidence="3 7" id="KW-0812">Transmembrane</keyword>
<feature type="compositionally biased region" description="Gly residues" evidence="6">
    <location>
        <begin position="409"/>
        <end position="420"/>
    </location>
</feature>
<feature type="region of interest" description="Disordered" evidence="6">
    <location>
        <begin position="132"/>
        <end position="160"/>
    </location>
</feature>
<feature type="compositionally biased region" description="Pro residues" evidence="6">
    <location>
        <begin position="574"/>
        <end position="584"/>
    </location>
</feature>
<proteinExistence type="predicted"/>
<evidence type="ECO:0000256" key="1">
    <source>
        <dbReference type="ARBA" id="ARBA00004141"/>
    </source>
</evidence>
<evidence type="ECO:0000256" key="3">
    <source>
        <dbReference type="ARBA" id="ARBA00022692"/>
    </source>
</evidence>
<evidence type="ECO:0000259" key="8">
    <source>
        <dbReference type="Pfam" id="PF19055"/>
    </source>
</evidence>
<keyword evidence="2" id="KW-0813">Transport</keyword>
<dbReference type="PANTHER" id="PTHR48041:SF91">
    <property type="entry name" value="ABC TRANSPORTER G FAMILY MEMBER 28"/>
    <property type="match status" value="1"/>
</dbReference>
<feature type="transmembrane region" description="Helical" evidence="7">
    <location>
        <begin position="825"/>
        <end position="846"/>
    </location>
</feature>
<dbReference type="Pfam" id="PF19055">
    <property type="entry name" value="ABC2_membrane_7"/>
    <property type="match status" value="2"/>
</dbReference>
<feature type="compositionally biased region" description="Low complexity" evidence="6">
    <location>
        <begin position="474"/>
        <end position="513"/>
    </location>
</feature>
<feature type="transmembrane region" description="Helical" evidence="7">
    <location>
        <begin position="794"/>
        <end position="819"/>
    </location>
</feature>
<feature type="compositionally biased region" description="Low complexity" evidence="6">
    <location>
        <begin position="523"/>
        <end position="538"/>
    </location>
</feature>
<feature type="compositionally biased region" description="Acidic residues" evidence="6">
    <location>
        <begin position="263"/>
        <end position="273"/>
    </location>
</feature>